<reference evidence="13 14" key="1">
    <citation type="submission" date="2025-04" db="UniProtKB">
        <authorList>
            <consortium name="RefSeq"/>
        </authorList>
    </citation>
    <scope>IDENTIFICATION</scope>
</reference>
<accession>A0A1U8AMC0</accession>
<evidence type="ECO:0000256" key="5">
    <source>
        <dbReference type="ARBA" id="ARBA00022750"/>
    </source>
</evidence>
<keyword evidence="4" id="KW-0677">Repeat</keyword>
<dbReference type="FunFam" id="2.40.70.10:FF:000015">
    <property type="entry name" value="Aspartyl protease family protein"/>
    <property type="match status" value="1"/>
</dbReference>
<evidence type="ECO:0000256" key="3">
    <source>
        <dbReference type="ARBA" id="ARBA00022729"/>
    </source>
</evidence>
<dbReference type="InterPro" id="IPR033121">
    <property type="entry name" value="PEPTIDASE_A1"/>
</dbReference>
<organism evidence="12 13">
    <name type="scientific">Nelumbo nucifera</name>
    <name type="common">Sacred lotus</name>
    <dbReference type="NCBI Taxonomy" id="4432"/>
    <lineage>
        <taxon>Eukaryota</taxon>
        <taxon>Viridiplantae</taxon>
        <taxon>Streptophyta</taxon>
        <taxon>Embryophyta</taxon>
        <taxon>Tracheophyta</taxon>
        <taxon>Spermatophyta</taxon>
        <taxon>Magnoliopsida</taxon>
        <taxon>Proteales</taxon>
        <taxon>Nelumbonaceae</taxon>
        <taxon>Nelumbo</taxon>
    </lineage>
</organism>
<feature type="signal peptide" evidence="10">
    <location>
        <begin position="1"/>
        <end position="27"/>
    </location>
</feature>
<dbReference type="InterPro" id="IPR032799">
    <property type="entry name" value="TAXi_C"/>
</dbReference>
<dbReference type="PRINTS" id="PR00792">
    <property type="entry name" value="PEPSIN"/>
</dbReference>
<keyword evidence="6" id="KW-0378">Hydrolase</keyword>
<dbReference type="PROSITE" id="PS51767">
    <property type="entry name" value="PEPTIDASE_A1"/>
    <property type="match status" value="1"/>
</dbReference>
<evidence type="ECO:0000313" key="12">
    <source>
        <dbReference type="Proteomes" id="UP000189703"/>
    </source>
</evidence>
<gene>
    <name evidence="13 14" type="primary">LOC104605788</name>
</gene>
<evidence type="ECO:0000256" key="7">
    <source>
        <dbReference type="ARBA" id="ARBA00068871"/>
    </source>
</evidence>
<dbReference type="InterPro" id="IPR032861">
    <property type="entry name" value="TAXi_N"/>
</dbReference>
<dbReference type="Gene3D" id="2.40.70.10">
    <property type="entry name" value="Acid Proteases"/>
    <property type="match status" value="2"/>
</dbReference>
<dbReference type="GO" id="GO:0004190">
    <property type="term" value="F:aspartic-type endopeptidase activity"/>
    <property type="evidence" value="ECO:0007669"/>
    <property type="project" value="UniProtKB-KW"/>
</dbReference>
<dbReference type="PANTHER" id="PTHR13683:SF800">
    <property type="entry name" value="EUKARYOTIC ASPARTYL PROTEASE FAMILY PROTEIN"/>
    <property type="match status" value="1"/>
</dbReference>
<dbReference type="PANTHER" id="PTHR13683">
    <property type="entry name" value="ASPARTYL PROTEASES"/>
    <property type="match status" value="1"/>
</dbReference>
<protein>
    <recommendedName>
        <fullName evidence="7">Aspartic proteinase Asp1</fullName>
    </recommendedName>
    <alternativeName>
        <fullName evidence="8">Nucellin-like protein</fullName>
    </alternativeName>
</protein>
<name>A0A1U8AMC0_NELNU</name>
<evidence type="ECO:0000256" key="9">
    <source>
        <dbReference type="PIRSR" id="PIRSR601461-1"/>
    </source>
</evidence>
<keyword evidence="3 10" id="KW-0732">Signal</keyword>
<dbReference type="KEGG" id="nnu:104605788"/>
<keyword evidence="5" id="KW-0064">Aspartyl protease</keyword>
<keyword evidence="2" id="KW-0645">Protease</keyword>
<dbReference type="FunFam" id="2.40.70.10:FF:000027">
    <property type="entry name" value="Aspartic proteinase Asp1 isoform A"/>
    <property type="match status" value="1"/>
</dbReference>
<feature type="domain" description="Peptidase A1" evidence="11">
    <location>
        <begin position="72"/>
        <end position="417"/>
    </location>
</feature>
<dbReference type="AlphaFoldDB" id="A0A1U8AMC0"/>
<dbReference type="SUPFAM" id="SSF50630">
    <property type="entry name" value="Acid proteases"/>
    <property type="match status" value="1"/>
</dbReference>
<dbReference type="GO" id="GO:0006508">
    <property type="term" value="P:proteolysis"/>
    <property type="evidence" value="ECO:0007669"/>
    <property type="project" value="UniProtKB-KW"/>
</dbReference>
<feature type="active site" evidence="9">
    <location>
        <position position="289"/>
    </location>
</feature>
<evidence type="ECO:0000256" key="8">
    <source>
        <dbReference type="ARBA" id="ARBA00077656"/>
    </source>
</evidence>
<dbReference type="RefSeq" id="XP_010268980.1">
    <property type="nucleotide sequence ID" value="XM_010270678.2"/>
</dbReference>
<dbReference type="GeneID" id="104605788"/>
<evidence type="ECO:0000313" key="13">
    <source>
        <dbReference type="RefSeq" id="XP_010268980.1"/>
    </source>
</evidence>
<dbReference type="OMA" id="CVDQMCA"/>
<dbReference type="Pfam" id="PF14543">
    <property type="entry name" value="TAXi_N"/>
    <property type="match status" value="1"/>
</dbReference>
<dbReference type="OrthoDB" id="2747330at2759"/>
<evidence type="ECO:0000256" key="6">
    <source>
        <dbReference type="ARBA" id="ARBA00022801"/>
    </source>
</evidence>
<dbReference type="RefSeq" id="XP_010268981.1">
    <property type="nucleotide sequence ID" value="XM_010270679.2"/>
</dbReference>
<evidence type="ECO:0000256" key="1">
    <source>
        <dbReference type="ARBA" id="ARBA00007447"/>
    </source>
</evidence>
<evidence type="ECO:0000313" key="14">
    <source>
        <dbReference type="RefSeq" id="XP_010268981.1"/>
    </source>
</evidence>
<evidence type="ECO:0000256" key="10">
    <source>
        <dbReference type="SAM" id="SignalP"/>
    </source>
</evidence>
<dbReference type="eggNOG" id="KOG1339">
    <property type="taxonomic scope" value="Eukaryota"/>
</dbReference>
<dbReference type="Pfam" id="PF14541">
    <property type="entry name" value="TAXi_C"/>
    <property type="match status" value="1"/>
</dbReference>
<proteinExistence type="inferred from homology"/>
<comment type="similarity">
    <text evidence="1">Belongs to the peptidase A1 family.</text>
</comment>
<feature type="chain" id="PRO_5010665291" description="Aspartic proteinase Asp1" evidence="10">
    <location>
        <begin position="28"/>
        <end position="457"/>
    </location>
</feature>
<evidence type="ECO:0000256" key="4">
    <source>
        <dbReference type="ARBA" id="ARBA00022737"/>
    </source>
</evidence>
<dbReference type="Proteomes" id="UP000189703">
    <property type="component" value="Unplaced"/>
</dbReference>
<dbReference type="InterPro" id="IPR021109">
    <property type="entry name" value="Peptidase_aspartic_dom_sf"/>
</dbReference>
<dbReference type="InterPro" id="IPR001461">
    <property type="entry name" value="Aspartic_peptidase_A1"/>
</dbReference>
<keyword evidence="12" id="KW-1185">Reference proteome</keyword>
<evidence type="ECO:0000259" key="11">
    <source>
        <dbReference type="PROSITE" id="PS51767"/>
    </source>
</evidence>
<sequence>METRGRTVLFLVLGLLVFSATFQDCSAAFNPFNWRKQTRSDAASSSTKHGTQNRLSSVVFPVRGNVYPDGLYYVTLFIGQPPKPYFLDIDTGSDLTWLQCDAPCVRCSKVPHPLYRPKNNLVFCQDPICASLHHPGNYRCDRPTDQCDYDIEYADSGSSLGVLLKDEFPLRLTNGSLIKPHLVFGCGYDQEFSSESVSPTDGVLGLGTGKSSFISQFQDQGLSRNVFGHCFSGRGGGFLFFGDDLVPSSGVVWTPMSKDYSSKHYSPGPAELLLGGHSTGVEGLKTVFDSGSSYTYLNNRAYHALISSMKGDLARKPLKEVPDETLPVCWKGPKPFKSISDIKKYFKPLVLRFSNGKNALMEIQPESYLIISPYGNACLGILNGAEVGLRDSNLIGDTFLRDKMLIYDNEKQQLGWMPTDCNRIPNKDHDSEGFSRPYGINFGILSDQYPATYAFQR</sequence>
<evidence type="ECO:0000256" key="2">
    <source>
        <dbReference type="ARBA" id="ARBA00022670"/>
    </source>
</evidence>
<feature type="active site" evidence="9">
    <location>
        <position position="90"/>
    </location>
</feature>